<name>A0A8X6R2I9_NEPPI</name>
<comment type="function">
    <text evidence="2">Zinc metalloprotease. Provoques deadhesion of endothelial cells from cell cultures, and also degradation of fibronectin, fibrinogen and gelatin in vitro. Its role in the venom is not fully understood but it might act as a spreading factor that facilitates diffusion of other venom toxins. Alternatively, it might be involved in the proteolytic processing of other venom toxins or it might play a role in extra-oral digestion of prey.</text>
</comment>
<evidence type="ECO:0000259" key="5">
    <source>
        <dbReference type="PROSITE" id="PS51864"/>
    </source>
</evidence>
<evidence type="ECO:0000313" key="6">
    <source>
        <dbReference type="EMBL" id="GFU45294.1"/>
    </source>
</evidence>
<dbReference type="Pfam" id="PF01400">
    <property type="entry name" value="Astacin"/>
    <property type="match status" value="1"/>
</dbReference>
<dbReference type="SMART" id="SM00235">
    <property type="entry name" value="ZnMc"/>
    <property type="match status" value="1"/>
</dbReference>
<feature type="domain" description="Peptidase M12A" evidence="5">
    <location>
        <begin position="8"/>
        <end position="204"/>
    </location>
</feature>
<dbReference type="PANTHER" id="PTHR10127:SF883">
    <property type="entry name" value="ZINC METALLOPROTEINASE NAS-8"/>
    <property type="match status" value="1"/>
</dbReference>
<dbReference type="InterPro" id="IPR024079">
    <property type="entry name" value="MetalloPept_cat_dom_sf"/>
</dbReference>
<feature type="active site" evidence="3">
    <location>
        <position position="103"/>
    </location>
</feature>
<keyword evidence="3 4" id="KW-0378">Hydrolase</keyword>
<evidence type="ECO:0000256" key="2">
    <source>
        <dbReference type="ARBA" id="ARBA00025529"/>
    </source>
</evidence>
<feature type="binding site" evidence="3">
    <location>
        <position position="112"/>
    </location>
    <ligand>
        <name>Zn(2+)</name>
        <dbReference type="ChEBI" id="CHEBI:29105"/>
        <note>catalytic</note>
    </ligand>
</feature>
<keyword evidence="7" id="KW-1185">Reference proteome</keyword>
<dbReference type="GO" id="GO:0004222">
    <property type="term" value="F:metalloendopeptidase activity"/>
    <property type="evidence" value="ECO:0007669"/>
    <property type="project" value="UniProtKB-UniRule"/>
</dbReference>
<dbReference type="Proteomes" id="UP000887013">
    <property type="component" value="Unassembled WGS sequence"/>
</dbReference>
<dbReference type="OrthoDB" id="6425276at2759"/>
<dbReference type="PROSITE" id="PS51864">
    <property type="entry name" value="ASTACIN"/>
    <property type="match status" value="1"/>
</dbReference>
<keyword evidence="3 4" id="KW-0482">Metalloprotease</keyword>
<sequence length="209" mass="24846">MGAEKNYETEGYVPLLKWKKGRVPFDISRDVPPNMTKVILNAITCWNKDFLNCIEWVPRQKERDFVYFVKGSFCHSDIGRMKRMQLIVLNEANCNEKGFILHEMMHSVGFTHEHNRPDRDNYIKILFLNIPLEWRKQYERESLPIMEKLGPYDYYSLMHYEMQSPDRNKPAFQVIQEGVDISKIGQRKALSKIDKLKVKRLYCPSHLMV</sequence>
<dbReference type="InterPro" id="IPR006026">
    <property type="entry name" value="Peptidase_Metallo"/>
</dbReference>
<dbReference type="Gene3D" id="3.40.390.10">
    <property type="entry name" value="Collagenase (Catalytic Domain)"/>
    <property type="match status" value="1"/>
</dbReference>
<reference evidence="6" key="1">
    <citation type="submission" date="2020-08" db="EMBL/GenBank/DDBJ databases">
        <title>Multicomponent nature underlies the extraordinary mechanical properties of spider dragline silk.</title>
        <authorList>
            <person name="Kono N."/>
            <person name="Nakamura H."/>
            <person name="Mori M."/>
            <person name="Yoshida Y."/>
            <person name="Ohtoshi R."/>
            <person name="Malay A.D."/>
            <person name="Moran D.A.P."/>
            <person name="Tomita M."/>
            <person name="Numata K."/>
            <person name="Arakawa K."/>
        </authorList>
    </citation>
    <scope>NUCLEOTIDE SEQUENCE</scope>
</reference>
<dbReference type="GO" id="GO:0008270">
    <property type="term" value="F:zinc ion binding"/>
    <property type="evidence" value="ECO:0007669"/>
    <property type="project" value="UniProtKB-UniRule"/>
</dbReference>
<dbReference type="InterPro" id="IPR001506">
    <property type="entry name" value="Peptidase_M12A"/>
</dbReference>
<keyword evidence="3 4" id="KW-0479">Metal-binding</keyword>
<evidence type="ECO:0000256" key="1">
    <source>
        <dbReference type="ARBA" id="ARBA00011245"/>
    </source>
</evidence>
<evidence type="ECO:0000256" key="4">
    <source>
        <dbReference type="RuleBase" id="RU361183"/>
    </source>
</evidence>
<dbReference type="PRINTS" id="PR00480">
    <property type="entry name" value="ASTACIN"/>
</dbReference>
<gene>
    <name evidence="6" type="primary">nas-13</name>
    <name evidence="6" type="ORF">NPIL_104221</name>
</gene>
<keyword evidence="3 4" id="KW-0645">Protease</keyword>
<dbReference type="SUPFAM" id="SSF55486">
    <property type="entry name" value="Metalloproteases ('zincins'), catalytic domain"/>
    <property type="match status" value="1"/>
</dbReference>
<comment type="caution">
    <text evidence="6">The sequence shown here is derived from an EMBL/GenBank/DDBJ whole genome shotgun (WGS) entry which is preliminary data.</text>
</comment>
<comment type="caution">
    <text evidence="3">Lacks conserved residue(s) required for the propagation of feature annotation.</text>
</comment>
<dbReference type="PANTHER" id="PTHR10127">
    <property type="entry name" value="DISCOIDIN, CUB, EGF, LAMININ , AND ZINC METALLOPROTEASE DOMAIN CONTAINING"/>
    <property type="match status" value="1"/>
</dbReference>
<accession>A0A8X6R2I9</accession>
<protein>
    <recommendedName>
        <fullName evidence="4">Metalloendopeptidase</fullName>
        <ecNumber evidence="4">3.4.24.-</ecNumber>
    </recommendedName>
</protein>
<feature type="binding site" evidence="3">
    <location>
        <position position="106"/>
    </location>
    <ligand>
        <name>Zn(2+)</name>
        <dbReference type="ChEBI" id="CHEBI:29105"/>
        <note>catalytic</note>
    </ligand>
</feature>
<dbReference type="EC" id="3.4.24.-" evidence="4"/>
<organism evidence="6 7">
    <name type="scientific">Nephila pilipes</name>
    <name type="common">Giant wood spider</name>
    <name type="synonym">Nephila maculata</name>
    <dbReference type="NCBI Taxonomy" id="299642"/>
    <lineage>
        <taxon>Eukaryota</taxon>
        <taxon>Metazoa</taxon>
        <taxon>Ecdysozoa</taxon>
        <taxon>Arthropoda</taxon>
        <taxon>Chelicerata</taxon>
        <taxon>Arachnida</taxon>
        <taxon>Araneae</taxon>
        <taxon>Araneomorphae</taxon>
        <taxon>Entelegynae</taxon>
        <taxon>Araneoidea</taxon>
        <taxon>Nephilidae</taxon>
        <taxon>Nephila</taxon>
    </lineage>
</organism>
<keyword evidence="3 4" id="KW-0862">Zinc</keyword>
<comment type="cofactor">
    <cofactor evidence="3 4">
        <name>Zn(2+)</name>
        <dbReference type="ChEBI" id="CHEBI:29105"/>
    </cofactor>
    <text evidence="3 4">Binds 1 zinc ion per subunit.</text>
</comment>
<dbReference type="GO" id="GO:0006508">
    <property type="term" value="P:proteolysis"/>
    <property type="evidence" value="ECO:0007669"/>
    <property type="project" value="UniProtKB-KW"/>
</dbReference>
<dbReference type="AlphaFoldDB" id="A0A8X6R2I9"/>
<evidence type="ECO:0000256" key="3">
    <source>
        <dbReference type="PROSITE-ProRule" id="PRU01211"/>
    </source>
</evidence>
<dbReference type="EMBL" id="BMAW01132838">
    <property type="protein sequence ID" value="GFU45294.1"/>
    <property type="molecule type" value="Genomic_DNA"/>
</dbReference>
<proteinExistence type="predicted"/>
<evidence type="ECO:0000313" key="7">
    <source>
        <dbReference type="Proteomes" id="UP000887013"/>
    </source>
</evidence>
<feature type="binding site" evidence="3">
    <location>
        <position position="102"/>
    </location>
    <ligand>
        <name>Zn(2+)</name>
        <dbReference type="ChEBI" id="CHEBI:29105"/>
        <note>catalytic</note>
    </ligand>
</feature>
<comment type="subunit">
    <text evidence="1">Monomer.</text>
</comment>